<dbReference type="InterPro" id="IPR058444">
    <property type="entry name" value="DUF8131"/>
</dbReference>
<evidence type="ECO:0000313" key="4">
    <source>
        <dbReference type="Proteomes" id="UP000663586"/>
    </source>
</evidence>
<feature type="transmembrane region" description="Helical" evidence="1">
    <location>
        <begin position="12"/>
        <end position="29"/>
    </location>
</feature>
<organism evidence="3 4">
    <name type="scientific">Natranaeroarchaeum sulfidigenes</name>
    <dbReference type="NCBI Taxonomy" id="2784880"/>
    <lineage>
        <taxon>Archaea</taxon>
        <taxon>Methanobacteriati</taxon>
        <taxon>Methanobacteriota</taxon>
        <taxon>Stenosarchaea group</taxon>
        <taxon>Halobacteria</taxon>
        <taxon>Halobacteriales</taxon>
        <taxon>Natronoarchaeaceae</taxon>
        <taxon>Natranaeroarchaeum</taxon>
    </lineage>
</organism>
<keyword evidence="4" id="KW-1185">Reference proteome</keyword>
<gene>
    <name evidence="3" type="primary">cbaE</name>
    <name evidence="3" type="ORF">AArcS_0793</name>
</gene>
<reference evidence="3" key="1">
    <citation type="submission" date="2020-11" db="EMBL/GenBank/DDBJ databases">
        <title>Carbohydrate-dependent, anaerobic sulfur respiration: A novel catabolism in halophilic archaea.</title>
        <authorList>
            <person name="Sorokin D.Y."/>
            <person name="Messina E."/>
            <person name="Smedile F."/>
            <person name="La Cono V."/>
            <person name="Hallsworth J.E."/>
            <person name="Yakimov M.M."/>
        </authorList>
    </citation>
    <scope>NUCLEOTIDE SEQUENCE</scope>
    <source>
        <strain evidence="3">AArc-S</strain>
    </source>
</reference>
<feature type="domain" description="DUF8131" evidence="2">
    <location>
        <begin position="8"/>
        <end position="70"/>
    </location>
</feature>
<evidence type="ECO:0000313" key="3">
    <source>
        <dbReference type="EMBL" id="QSG02017.1"/>
    </source>
</evidence>
<proteinExistence type="predicted"/>
<sequence>MGMTTSLLTPRHGAALGLLAIIPALVYAIGRPSLAGYVAAVNIVIIFGSLYIAMQPVEGDLHGSDDDSHEST</sequence>
<dbReference type="Pfam" id="PF26452">
    <property type="entry name" value="DUF8131"/>
    <property type="match status" value="1"/>
</dbReference>
<evidence type="ECO:0000256" key="1">
    <source>
        <dbReference type="SAM" id="Phobius"/>
    </source>
</evidence>
<accession>A0A897MN78</accession>
<protein>
    <submittedName>
        <fullName evidence="3">Ba3-type terminal oxidase subunit CbaE</fullName>
    </submittedName>
</protein>
<evidence type="ECO:0000259" key="2">
    <source>
        <dbReference type="Pfam" id="PF26452"/>
    </source>
</evidence>
<feature type="transmembrane region" description="Helical" evidence="1">
    <location>
        <begin position="35"/>
        <end position="54"/>
    </location>
</feature>
<dbReference type="AlphaFoldDB" id="A0A897MN78"/>
<keyword evidence="1" id="KW-0472">Membrane</keyword>
<keyword evidence="1" id="KW-0812">Transmembrane</keyword>
<dbReference type="Proteomes" id="UP000663586">
    <property type="component" value="Chromosome"/>
</dbReference>
<dbReference type="EMBL" id="CP064786">
    <property type="protein sequence ID" value="QSG02017.1"/>
    <property type="molecule type" value="Genomic_DNA"/>
</dbReference>
<dbReference type="KEGG" id="hara:AArcS_0793"/>
<keyword evidence="1" id="KW-1133">Transmembrane helix</keyword>
<name>A0A897MN78_9EURY</name>